<dbReference type="CDD" id="cd00037">
    <property type="entry name" value="CLECT"/>
    <property type="match status" value="1"/>
</dbReference>
<feature type="compositionally biased region" description="Low complexity" evidence="1">
    <location>
        <begin position="63"/>
        <end position="75"/>
    </location>
</feature>
<dbReference type="EMBL" id="JAWZYT010006227">
    <property type="protein sequence ID" value="KAK4288592.1"/>
    <property type="molecule type" value="Genomic_DNA"/>
</dbReference>
<evidence type="ECO:0000259" key="2">
    <source>
        <dbReference type="Pfam" id="PF13842"/>
    </source>
</evidence>
<evidence type="ECO:0000313" key="3">
    <source>
        <dbReference type="EMBL" id="KAK4288592.1"/>
    </source>
</evidence>
<evidence type="ECO:0000313" key="4">
    <source>
        <dbReference type="Proteomes" id="UP001292094"/>
    </source>
</evidence>
<dbReference type="SUPFAM" id="SSF56436">
    <property type="entry name" value="C-type lectin-like"/>
    <property type="match status" value="1"/>
</dbReference>
<feature type="domain" description="PiggyBac transposable element-derived protein 4 C-terminal zinc-finger" evidence="2">
    <location>
        <begin position="285"/>
        <end position="332"/>
    </location>
</feature>
<feature type="compositionally biased region" description="Pro residues" evidence="1">
    <location>
        <begin position="1"/>
        <end position="23"/>
    </location>
</feature>
<dbReference type="Pfam" id="PF13842">
    <property type="entry name" value="zf-Tnp_2"/>
    <property type="match status" value="1"/>
</dbReference>
<dbReference type="InterPro" id="IPR032718">
    <property type="entry name" value="PGBD4_Znf_C"/>
</dbReference>
<comment type="caution">
    <text evidence="3">The sequence shown here is derived from an EMBL/GenBank/DDBJ whole genome shotgun (WGS) entry which is preliminary data.</text>
</comment>
<evidence type="ECO:0000256" key="1">
    <source>
        <dbReference type="SAM" id="MobiDB-lite"/>
    </source>
</evidence>
<name>A0AAE1NGF3_9EUCA</name>
<organism evidence="3 4">
    <name type="scientific">Petrolisthes manimaculis</name>
    <dbReference type="NCBI Taxonomy" id="1843537"/>
    <lineage>
        <taxon>Eukaryota</taxon>
        <taxon>Metazoa</taxon>
        <taxon>Ecdysozoa</taxon>
        <taxon>Arthropoda</taxon>
        <taxon>Crustacea</taxon>
        <taxon>Multicrustacea</taxon>
        <taxon>Malacostraca</taxon>
        <taxon>Eumalacostraca</taxon>
        <taxon>Eucarida</taxon>
        <taxon>Decapoda</taxon>
        <taxon>Pleocyemata</taxon>
        <taxon>Anomura</taxon>
        <taxon>Galatheoidea</taxon>
        <taxon>Porcellanidae</taxon>
        <taxon>Petrolisthes</taxon>
    </lineage>
</organism>
<keyword evidence="4" id="KW-1185">Reference proteome</keyword>
<dbReference type="AlphaFoldDB" id="A0AAE1NGF3"/>
<proteinExistence type="predicted"/>
<reference evidence="3" key="1">
    <citation type="submission" date="2023-11" db="EMBL/GenBank/DDBJ databases">
        <title>Genome assemblies of two species of porcelain crab, Petrolisthes cinctipes and Petrolisthes manimaculis (Anomura: Porcellanidae).</title>
        <authorList>
            <person name="Angst P."/>
        </authorList>
    </citation>
    <scope>NUCLEOTIDE SEQUENCE</scope>
    <source>
        <strain evidence="3">PB745_02</strain>
        <tissue evidence="3">Gill</tissue>
    </source>
</reference>
<accession>A0AAE1NGF3</accession>
<sequence length="337" mass="38912">MNDRLLPPPTPPTTKAPPPPTPPTTVNGNTHVTTTNEHTDMNTTNTNITQETAMTPPPHHSDNTTNTTQETPITPRGYIYTDWSTTPDDTVQVKLVAVPNKKISHSIQPMLTVTVKKPCQCVQLCRAVPECEVGEIDLPNCHIFPQPHYTFHKSYYEKSTHLVFYWTEYHRRGNRLYRLYEFETRYYDARKICQQEEGQLAVLDSQVKIQEVLDVMDSKGNRIPLKVFCSGLVHQIIERYGTPTSGLRGRALSRPNLPDRLGGRDYIARHYLIPIPPPEKQEEETRKKRKRAQRQCIVCAHSEIRDRVRQLVTTMCKECQLPMCMLCFQIYHVQIKY</sequence>
<gene>
    <name evidence="3" type="ORF">Pmani_038385</name>
</gene>
<protein>
    <recommendedName>
        <fullName evidence="2">PiggyBac transposable element-derived protein 4 C-terminal zinc-finger domain-containing protein</fullName>
    </recommendedName>
</protein>
<feature type="compositionally biased region" description="Low complexity" evidence="1">
    <location>
        <begin position="24"/>
        <end position="47"/>
    </location>
</feature>
<feature type="region of interest" description="Disordered" evidence="1">
    <location>
        <begin position="1"/>
        <end position="75"/>
    </location>
</feature>
<dbReference type="Proteomes" id="UP001292094">
    <property type="component" value="Unassembled WGS sequence"/>
</dbReference>
<dbReference type="InterPro" id="IPR016187">
    <property type="entry name" value="CTDL_fold"/>
</dbReference>